<evidence type="ECO:0000313" key="4">
    <source>
        <dbReference type="Proteomes" id="UP000218744"/>
    </source>
</evidence>
<gene>
    <name evidence="3" type="ORF">RU90_GL002143</name>
</gene>
<protein>
    <submittedName>
        <fullName evidence="3">LtrC protein</fullName>
    </submittedName>
</protein>
<feature type="domain" description="N-terminal" evidence="2">
    <location>
        <begin position="227"/>
        <end position="323"/>
    </location>
</feature>
<dbReference type="GO" id="GO:0003697">
    <property type="term" value="F:single-stranded DNA binding"/>
    <property type="evidence" value="ECO:0007669"/>
    <property type="project" value="InterPro"/>
</dbReference>
<dbReference type="Pfam" id="PF08401">
    <property type="entry name" value="ArdcN"/>
    <property type="match status" value="1"/>
</dbReference>
<reference evidence="3 4" key="1">
    <citation type="submission" date="2014-12" db="EMBL/GenBank/DDBJ databases">
        <title>Draft genome sequences of 10 type strains of Lactococcus.</title>
        <authorList>
            <person name="Sun Z."/>
            <person name="Zhong Z."/>
            <person name="Liu W."/>
            <person name="Zhang W."/>
            <person name="Zhang H."/>
        </authorList>
    </citation>
    <scope>NUCLEOTIDE SEQUENCE [LARGE SCALE GENOMIC DNA]</scope>
    <source>
        <strain evidence="3 4">DSM 20450</strain>
    </source>
</reference>
<evidence type="ECO:0000259" key="2">
    <source>
        <dbReference type="Pfam" id="PF08401"/>
    </source>
</evidence>
<dbReference type="AlphaFoldDB" id="A0A2A5S785"/>
<organism evidence="3 4">
    <name type="scientific">Lactococcus lactis subsp. hordniae</name>
    <dbReference type="NCBI Taxonomy" id="203404"/>
    <lineage>
        <taxon>Bacteria</taxon>
        <taxon>Bacillati</taxon>
        <taxon>Bacillota</taxon>
        <taxon>Bacilli</taxon>
        <taxon>Lactobacillales</taxon>
        <taxon>Streptococcaceae</taxon>
        <taxon>Lactococcus</taxon>
    </lineage>
</organism>
<evidence type="ECO:0000313" key="3">
    <source>
        <dbReference type="EMBL" id="PCS09315.1"/>
    </source>
</evidence>
<name>A0A2A5S785_LACLH</name>
<dbReference type="Gene3D" id="1.10.10.2910">
    <property type="match status" value="1"/>
</dbReference>
<dbReference type="Proteomes" id="UP000218744">
    <property type="component" value="Unassembled WGS sequence"/>
</dbReference>
<feature type="region of interest" description="Disordered" evidence="1">
    <location>
        <begin position="516"/>
        <end position="555"/>
    </location>
</feature>
<sequence>MERKKMTTKSPEIKALFHGSDRSFDKFELQKDPTNGVGLGFGIYLTNHEDIAKRYAPDGGTIYKVDPSVIEGKAVSAASLTLSHDTVTRMISSIAKDEIEEDDYPYILSEGGDEPHEDWDNYNASIASKMADNFLEYEDNDVDAINQIYQVIGREPEVAPRLLKALKNEGITHASRTIAGGDSSQPSLEYIVFNPENIKILSKETNKVQADHDLQSIIKNKDYAALSEHLKNGVKDYLKSDVFKNFLNFISNFHQYSQKNVRLILAQNPEAKYVASYKKWSDELDNPVKKGGKATYIYAPNPVIKRDEQRRPIVDDNGEIVKVIHYKLVPVFADNQTINPEKLPQPVYDLSKDLDDPKAFIQLYRSLEAIAPVPIELIKMNDPDIKGYFSPKDQKIVLQPGLGEVMTLRTMIHEMTHAMLHTDSKAKFGDSTYRRQEFEAESVAYIVSKHLGIDTSEYSFGYLSSWTQGGNSIESFEKSLETISVQAQTLINRLEQSLTKVYTLDAPENKFEKRLQEARDKGKTQRAEPVITPQPVAEKKEQEESPKVNRLQRNL</sequence>
<comment type="caution">
    <text evidence="3">The sequence shown here is derived from an EMBL/GenBank/DDBJ whole genome shotgun (WGS) entry which is preliminary data.</text>
</comment>
<dbReference type="EMBL" id="JXKA01000055">
    <property type="protein sequence ID" value="PCS09315.1"/>
    <property type="molecule type" value="Genomic_DNA"/>
</dbReference>
<evidence type="ECO:0000256" key="1">
    <source>
        <dbReference type="SAM" id="MobiDB-lite"/>
    </source>
</evidence>
<proteinExistence type="predicted"/>
<feature type="compositionally biased region" description="Basic and acidic residues" evidence="1">
    <location>
        <begin position="516"/>
        <end position="526"/>
    </location>
</feature>
<accession>A0A2A5S785</accession>
<feature type="compositionally biased region" description="Basic and acidic residues" evidence="1">
    <location>
        <begin position="537"/>
        <end position="547"/>
    </location>
</feature>
<dbReference type="InterPro" id="IPR013610">
    <property type="entry name" value="ArdC_N"/>
</dbReference>